<sequence length="125" mass="13134">MVRFTALLLAATLIAAGVVIARGLWQLYAGTRDGQRARSVWGGSNVALGAGTLTAAYGIVPAAEIFILSTPIVAVLVAGFAIGIDLRVRRQMLGNRLRRRLTGAPARPPLGKRTGGTIKTEGARR</sequence>
<evidence type="ECO:0000313" key="3">
    <source>
        <dbReference type="EMBL" id="MBK1671287.1"/>
    </source>
</evidence>
<protein>
    <submittedName>
        <fullName evidence="3">Uncharacterized protein</fullName>
    </submittedName>
</protein>
<dbReference type="EMBL" id="NRRL01000167">
    <property type="protein sequence ID" value="MBK1671287.1"/>
    <property type="molecule type" value="Genomic_DNA"/>
</dbReference>
<feature type="transmembrane region" description="Helical" evidence="2">
    <location>
        <begin position="6"/>
        <end position="28"/>
    </location>
</feature>
<reference evidence="3 4" key="1">
    <citation type="journal article" date="2020" name="Microorganisms">
        <title>Osmotic Adaptation and Compatible Solute Biosynthesis of Phototrophic Bacteria as Revealed from Genome Analyses.</title>
        <authorList>
            <person name="Imhoff J.F."/>
            <person name="Rahn T."/>
            <person name="Kunzel S."/>
            <person name="Keller A."/>
            <person name="Neulinger S.C."/>
        </authorList>
    </citation>
    <scope>NUCLEOTIDE SEQUENCE [LARGE SCALE GENOMIC DNA]</scope>
    <source>
        <strain evidence="3 4">DSM 9895</strain>
    </source>
</reference>
<comment type="caution">
    <text evidence="3">The sequence shown here is derived from an EMBL/GenBank/DDBJ whole genome shotgun (WGS) entry which is preliminary data.</text>
</comment>
<feature type="region of interest" description="Disordered" evidence="1">
    <location>
        <begin position="101"/>
        <end position="125"/>
    </location>
</feature>
<keyword evidence="4" id="KW-1185">Reference proteome</keyword>
<organism evidence="3 4">
    <name type="scientific">Rhodovibrio sodomensis</name>
    <dbReference type="NCBI Taxonomy" id="1088"/>
    <lineage>
        <taxon>Bacteria</taxon>
        <taxon>Pseudomonadati</taxon>
        <taxon>Pseudomonadota</taxon>
        <taxon>Alphaproteobacteria</taxon>
        <taxon>Rhodospirillales</taxon>
        <taxon>Rhodovibrionaceae</taxon>
        <taxon>Rhodovibrio</taxon>
    </lineage>
</organism>
<evidence type="ECO:0000313" key="4">
    <source>
        <dbReference type="Proteomes" id="UP001296873"/>
    </source>
</evidence>
<feature type="transmembrane region" description="Helical" evidence="2">
    <location>
        <begin position="40"/>
        <end position="59"/>
    </location>
</feature>
<gene>
    <name evidence="3" type="ORF">CKO28_25130</name>
</gene>
<evidence type="ECO:0000256" key="1">
    <source>
        <dbReference type="SAM" id="MobiDB-lite"/>
    </source>
</evidence>
<name>A0ABS1DMY2_9PROT</name>
<keyword evidence="2" id="KW-0472">Membrane</keyword>
<keyword evidence="2" id="KW-0812">Transmembrane</keyword>
<dbReference type="RefSeq" id="WP_200343987.1">
    <property type="nucleotide sequence ID" value="NZ_NRRL01000167.1"/>
</dbReference>
<feature type="transmembrane region" description="Helical" evidence="2">
    <location>
        <begin position="65"/>
        <end position="88"/>
    </location>
</feature>
<proteinExistence type="predicted"/>
<accession>A0ABS1DMY2</accession>
<keyword evidence="2" id="KW-1133">Transmembrane helix</keyword>
<dbReference type="Proteomes" id="UP001296873">
    <property type="component" value="Unassembled WGS sequence"/>
</dbReference>
<evidence type="ECO:0000256" key="2">
    <source>
        <dbReference type="SAM" id="Phobius"/>
    </source>
</evidence>